<proteinExistence type="predicted"/>
<gene>
    <name evidence="1" type="ORF">GWI33_003082</name>
</gene>
<organism evidence="1 2">
    <name type="scientific">Rhynchophorus ferrugineus</name>
    <name type="common">Red palm weevil</name>
    <name type="synonym">Curculio ferrugineus</name>
    <dbReference type="NCBI Taxonomy" id="354439"/>
    <lineage>
        <taxon>Eukaryota</taxon>
        <taxon>Metazoa</taxon>
        <taxon>Ecdysozoa</taxon>
        <taxon>Arthropoda</taxon>
        <taxon>Hexapoda</taxon>
        <taxon>Insecta</taxon>
        <taxon>Pterygota</taxon>
        <taxon>Neoptera</taxon>
        <taxon>Endopterygota</taxon>
        <taxon>Coleoptera</taxon>
        <taxon>Polyphaga</taxon>
        <taxon>Cucujiformia</taxon>
        <taxon>Curculionidae</taxon>
        <taxon>Dryophthorinae</taxon>
        <taxon>Rhynchophorus</taxon>
    </lineage>
</organism>
<sequence>MLVLPMIPAGHYPRWATNQTPLNHDCWDRCGKHTSLHLQSHDREGKRSRDRWSCEIEPSASDTAANCVSTLPERDAEPDGLAWINTPEQGSIRCLAGRERKFHLDGFGDGLRIIKQSQNVKERVFR</sequence>
<keyword evidence="2" id="KW-1185">Reference proteome</keyword>
<dbReference type="Proteomes" id="UP000625711">
    <property type="component" value="Unassembled WGS sequence"/>
</dbReference>
<accession>A0A834INA1</accession>
<evidence type="ECO:0000313" key="2">
    <source>
        <dbReference type="Proteomes" id="UP000625711"/>
    </source>
</evidence>
<dbReference type="EMBL" id="JAACXV010000185">
    <property type="protein sequence ID" value="KAF7282157.1"/>
    <property type="molecule type" value="Genomic_DNA"/>
</dbReference>
<dbReference type="AlphaFoldDB" id="A0A834INA1"/>
<reference evidence="1" key="1">
    <citation type="submission" date="2020-08" db="EMBL/GenBank/DDBJ databases">
        <title>Genome sequencing and assembly of the red palm weevil Rhynchophorus ferrugineus.</title>
        <authorList>
            <person name="Dias G.B."/>
            <person name="Bergman C.M."/>
            <person name="Manee M."/>
        </authorList>
    </citation>
    <scope>NUCLEOTIDE SEQUENCE</scope>
    <source>
        <strain evidence="1">AA-2017</strain>
        <tissue evidence="1">Whole larva</tissue>
    </source>
</reference>
<evidence type="ECO:0000313" key="1">
    <source>
        <dbReference type="EMBL" id="KAF7282157.1"/>
    </source>
</evidence>
<name>A0A834INA1_RHYFE</name>
<comment type="caution">
    <text evidence="1">The sequence shown here is derived from an EMBL/GenBank/DDBJ whole genome shotgun (WGS) entry which is preliminary data.</text>
</comment>
<protein>
    <submittedName>
        <fullName evidence="1">Uncharacterized protein</fullName>
    </submittedName>
</protein>